<gene>
    <name evidence="9" type="ORF">MMYC01_207323</name>
</gene>
<dbReference type="VEuPathDB" id="FungiDB:MMYC01_207323"/>
<evidence type="ECO:0000256" key="6">
    <source>
        <dbReference type="ARBA" id="ARBA00023004"/>
    </source>
</evidence>
<dbReference type="InterPro" id="IPR036396">
    <property type="entry name" value="Cyt_P450_sf"/>
</dbReference>
<evidence type="ECO:0000256" key="7">
    <source>
        <dbReference type="ARBA" id="ARBA00023033"/>
    </source>
</evidence>
<keyword evidence="10" id="KW-1185">Reference proteome</keyword>
<dbReference type="OrthoDB" id="1470350at2759"/>
<dbReference type="Pfam" id="PF00067">
    <property type="entry name" value="p450"/>
    <property type="match status" value="1"/>
</dbReference>
<evidence type="ECO:0000313" key="10">
    <source>
        <dbReference type="Proteomes" id="UP000078237"/>
    </source>
</evidence>
<dbReference type="InterPro" id="IPR050121">
    <property type="entry name" value="Cytochrome_P450_monoxygenase"/>
</dbReference>
<evidence type="ECO:0000256" key="8">
    <source>
        <dbReference type="SAM" id="Phobius"/>
    </source>
</evidence>
<dbReference type="InterPro" id="IPR001128">
    <property type="entry name" value="Cyt_P450"/>
</dbReference>
<dbReference type="GO" id="GO:0016705">
    <property type="term" value="F:oxidoreductase activity, acting on paired donors, with incorporation or reduction of molecular oxygen"/>
    <property type="evidence" value="ECO:0007669"/>
    <property type="project" value="InterPro"/>
</dbReference>
<feature type="transmembrane region" description="Helical" evidence="8">
    <location>
        <begin position="17"/>
        <end position="38"/>
    </location>
</feature>
<evidence type="ECO:0000256" key="5">
    <source>
        <dbReference type="ARBA" id="ARBA00023002"/>
    </source>
</evidence>
<keyword evidence="5" id="KW-0560">Oxidoreductase</keyword>
<evidence type="ECO:0000256" key="4">
    <source>
        <dbReference type="ARBA" id="ARBA00022723"/>
    </source>
</evidence>
<keyword evidence="3" id="KW-0349">Heme</keyword>
<sequence length="244" mass="28235">MASPAFQALGSMSLTQWFLALVSTGPLLFTAYAIYNLYFHPLAHIPGPFWARASGIPSWWHALRGKRHIWLWQQFQIYGNKIRPAPDTVLFCSPRAYADIYSMKSNVRRSHFYTAFQRNSHEKTTLNTIDIAEHAKKRKLLNMAFTDKTTRAVSSFIAKHVDRWNELLLTEERRKTGGWTAPVDMSEKLDTLVFDIMGDLCFGRSFDIKEPGENPLKVVPHCIAEYMKFYYPVGYLFAIMSRLR</sequence>
<proteinExistence type="inferred from homology"/>
<dbReference type="Proteomes" id="UP000078237">
    <property type="component" value="Unassembled WGS sequence"/>
</dbReference>
<keyword evidence="8" id="KW-0472">Membrane</keyword>
<name>A0A175W008_9PEZI</name>
<dbReference type="EMBL" id="LCTW02000203">
    <property type="protein sequence ID" value="KXX76590.1"/>
    <property type="molecule type" value="Genomic_DNA"/>
</dbReference>
<dbReference type="GO" id="GO:0004497">
    <property type="term" value="F:monooxygenase activity"/>
    <property type="evidence" value="ECO:0007669"/>
    <property type="project" value="UniProtKB-KW"/>
</dbReference>
<accession>A0A175W008</accession>
<dbReference type="SUPFAM" id="SSF48264">
    <property type="entry name" value="Cytochrome P450"/>
    <property type="match status" value="1"/>
</dbReference>
<reference evidence="9 10" key="1">
    <citation type="journal article" date="2016" name="Genome Announc.">
        <title>Genome Sequence of Madurella mycetomatis mm55, Isolated from a Human Mycetoma Case in Sudan.</title>
        <authorList>
            <person name="Smit S."/>
            <person name="Derks M.F."/>
            <person name="Bervoets S."/>
            <person name="Fahal A."/>
            <person name="van Leeuwen W."/>
            <person name="van Belkum A."/>
            <person name="van de Sande W.W."/>
        </authorList>
    </citation>
    <scope>NUCLEOTIDE SEQUENCE [LARGE SCALE GENOMIC DNA]</scope>
    <source>
        <strain evidence="10">mm55</strain>
    </source>
</reference>
<protein>
    <submittedName>
        <fullName evidence="9">Versicolorin B desaturase</fullName>
    </submittedName>
</protein>
<comment type="cofactor">
    <cofactor evidence="1">
        <name>heme</name>
        <dbReference type="ChEBI" id="CHEBI:30413"/>
    </cofactor>
</comment>
<dbReference type="PANTHER" id="PTHR24305">
    <property type="entry name" value="CYTOCHROME P450"/>
    <property type="match status" value="1"/>
</dbReference>
<dbReference type="AlphaFoldDB" id="A0A175W008"/>
<keyword evidence="8" id="KW-1133">Transmembrane helix</keyword>
<dbReference type="GO" id="GO:0020037">
    <property type="term" value="F:heme binding"/>
    <property type="evidence" value="ECO:0007669"/>
    <property type="project" value="InterPro"/>
</dbReference>
<dbReference type="STRING" id="100816.A0A175W008"/>
<keyword evidence="8" id="KW-0812">Transmembrane</keyword>
<keyword evidence="6" id="KW-0408">Iron</keyword>
<comment type="similarity">
    <text evidence="2">Belongs to the cytochrome P450 family.</text>
</comment>
<keyword evidence="7" id="KW-0503">Monooxygenase</keyword>
<dbReference type="PANTHER" id="PTHR24305:SF237">
    <property type="entry name" value="CYTOCHROME P450 MONOOXYGENASE ATNE-RELATED"/>
    <property type="match status" value="1"/>
</dbReference>
<evidence type="ECO:0000256" key="2">
    <source>
        <dbReference type="ARBA" id="ARBA00010617"/>
    </source>
</evidence>
<evidence type="ECO:0000256" key="1">
    <source>
        <dbReference type="ARBA" id="ARBA00001971"/>
    </source>
</evidence>
<evidence type="ECO:0000256" key="3">
    <source>
        <dbReference type="ARBA" id="ARBA00022617"/>
    </source>
</evidence>
<organism evidence="9 10">
    <name type="scientific">Madurella mycetomatis</name>
    <dbReference type="NCBI Taxonomy" id="100816"/>
    <lineage>
        <taxon>Eukaryota</taxon>
        <taxon>Fungi</taxon>
        <taxon>Dikarya</taxon>
        <taxon>Ascomycota</taxon>
        <taxon>Pezizomycotina</taxon>
        <taxon>Sordariomycetes</taxon>
        <taxon>Sordariomycetidae</taxon>
        <taxon>Sordariales</taxon>
        <taxon>Sordariales incertae sedis</taxon>
        <taxon>Madurella</taxon>
    </lineage>
</organism>
<evidence type="ECO:0000313" key="9">
    <source>
        <dbReference type="EMBL" id="KXX76590.1"/>
    </source>
</evidence>
<keyword evidence="4" id="KW-0479">Metal-binding</keyword>
<dbReference type="Gene3D" id="1.10.630.10">
    <property type="entry name" value="Cytochrome P450"/>
    <property type="match status" value="1"/>
</dbReference>
<comment type="caution">
    <text evidence="9">The sequence shown here is derived from an EMBL/GenBank/DDBJ whole genome shotgun (WGS) entry which is preliminary data.</text>
</comment>
<dbReference type="GO" id="GO:0005506">
    <property type="term" value="F:iron ion binding"/>
    <property type="evidence" value="ECO:0007669"/>
    <property type="project" value="InterPro"/>
</dbReference>